<dbReference type="NCBIfam" id="NF005559">
    <property type="entry name" value="PRK07231.1"/>
    <property type="match status" value="1"/>
</dbReference>
<dbReference type="GO" id="GO:0008206">
    <property type="term" value="P:bile acid metabolic process"/>
    <property type="evidence" value="ECO:0007669"/>
    <property type="project" value="UniProtKB-ARBA"/>
</dbReference>
<dbReference type="PROSITE" id="PS00061">
    <property type="entry name" value="ADH_SHORT"/>
    <property type="match status" value="1"/>
</dbReference>
<dbReference type="Proteomes" id="UP000752647">
    <property type="component" value="Unassembled WGS sequence"/>
</dbReference>
<dbReference type="PRINTS" id="PR00080">
    <property type="entry name" value="SDRFAMILY"/>
</dbReference>
<dbReference type="AlphaFoldDB" id="A0A9Q3XVT4"/>
<keyword evidence="3" id="KW-0520">NAD</keyword>
<dbReference type="GO" id="GO:0047936">
    <property type="term" value="F:glucose 1-dehydrogenase [NAD(P)+] activity"/>
    <property type="evidence" value="ECO:0007669"/>
    <property type="project" value="UniProtKB-EC"/>
</dbReference>
<proteinExistence type="inferred from homology"/>
<protein>
    <submittedName>
        <fullName evidence="5">Glucose 1-dehydrogenase</fullName>
        <ecNumber evidence="5">1.1.1.47</ecNumber>
    </submittedName>
</protein>
<organism evidence="5 6">
    <name type="scientific">Leuconostoc gasicomitatum</name>
    <dbReference type="NCBI Taxonomy" id="115778"/>
    <lineage>
        <taxon>Bacteria</taxon>
        <taxon>Bacillati</taxon>
        <taxon>Bacillota</taxon>
        <taxon>Bacilli</taxon>
        <taxon>Lactobacillales</taxon>
        <taxon>Lactobacillaceae</taxon>
        <taxon>Leuconostoc</taxon>
        <taxon>Leuconostoc gelidum group</taxon>
    </lineage>
</organism>
<name>A0A9Q3XVT4_9LACO</name>
<dbReference type="InterPro" id="IPR002347">
    <property type="entry name" value="SDR_fam"/>
</dbReference>
<dbReference type="FunFam" id="3.40.50.720:FF:000084">
    <property type="entry name" value="Short-chain dehydrogenase reductase"/>
    <property type="match status" value="1"/>
</dbReference>
<feature type="domain" description="Ketoreductase" evidence="4">
    <location>
        <begin position="8"/>
        <end position="175"/>
    </location>
</feature>
<reference evidence="5" key="1">
    <citation type="submission" date="2021-05" db="EMBL/GenBank/DDBJ databases">
        <title>Pangenome of Leuconostoc gelidum warrants species status for Leuconostoc gelidum subsp. gasicomitatum.</title>
        <authorList>
            <person name="Johansson P."/>
            <person name="Sade E."/>
            <person name="Hultman J."/>
            <person name="Auvinen P."/>
            <person name="Bjorkroth J."/>
        </authorList>
    </citation>
    <scope>NUCLEOTIDE SEQUENCE</scope>
    <source>
        <strain evidence="5">A.21.4</strain>
    </source>
</reference>
<dbReference type="InterPro" id="IPR036291">
    <property type="entry name" value="NAD(P)-bd_dom_sf"/>
</dbReference>
<keyword evidence="2 5" id="KW-0560">Oxidoreductase</keyword>
<comment type="similarity">
    <text evidence="1">Belongs to the short-chain dehydrogenases/reductases (SDR) family.</text>
</comment>
<dbReference type="PANTHER" id="PTHR24321">
    <property type="entry name" value="DEHYDROGENASES, SHORT CHAIN"/>
    <property type="match status" value="1"/>
</dbReference>
<gene>
    <name evidence="5" type="ORF">KIJ12_07125</name>
</gene>
<dbReference type="Pfam" id="PF13561">
    <property type="entry name" value="adh_short_C2"/>
    <property type="match status" value="1"/>
</dbReference>
<evidence type="ECO:0000259" key="4">
    <source>
        <dbReference type="SMART" id="SM00822"/>
    </source>
</evidence>
<evidence type="ECO:0000256" key="2">
    <source>
        <dbReference type="ARBA" id="ARBA00023002"/>
    </source>
</evidence>
<dbReference type="RefSeq" id="WP_224144256.1">
    <property type="nucleotide sequence ID" value="NZ_CBCPIF010000001.1"/>
</dbReference>
<dbReference type="Gene3D" id="3.40.50.720">
    <property type="entry name" value="NAD(P)-binding Rossmann-like Domain"/>
    <property type="match status" value="1"/>
</dbReference>
<dbReference type="PANTHER" id="PTHR24321:SF8">
    <property type="entry name" value="ESTRADIOL 17-BETA-DEHYDROGENASE 8-RELATED"/>
    <property type="match status" value="1"/>
</dbReference>
<dbReference type="InterPro" id="IPR057326">
    <property type="entry name" value="KR_dom"/>
</dbReference>
<dbReference type="SUPFAM" id="SSF51735">
    <property type="entry name" value="NAD(P)-binding Rossmann-fold domains"/>
    <property type="match status" value="1"/>
</dbReference>
<evidence type="ECO:0000256" key="1">
    <source>
        <dbReference type="ARBA" id="ARBA00006484"/>
    </source>
</evidence>
<comment type="caution">
    <text evidence="5">The sequence shown here is derived from an EMBL/GenBank/DDBJ whole genome shotgun (WGS) entry which is preliminary data.</text>
</comment>
<evidence type="ECO:0000313" key="5">
    <source>
        <dbReference type="EMBL" id="MBZ5962912.1"/>
    </source>
</evidence>
<evidence type="ECO:0000313" key="6">
    <source>
        <dbReference type="Proteomes" id="UP000752647"/>
    </source>
</evidence>
<accession>A0A9Q3XVT4</accession>
<dbReference type="InterPro" id="IPR020904">
    <property type="entry name" value="Sc_DH/Rdtase_CS"/>
</dbReference>
<dbReference type="EC" id="1.1.1.47" evidence="5"/>
<evidence type="ECO:0000256" key="3">
    <source>
        <dbReference type="ARBA" id="ARBA00023027"/>
    </source>
</evidence>
<dbReference type="EMBL" id="JAHBFI010000018">
    <property type="protein sequence ID" value="MBZ5962912.1"/>
    <property type="molecule type" value="Genomic_DNA"/>
</dbReference>
<dbReference type="PRINTS" id="PR00081">
    <property type="entry name" value="GDHRDH"/>
</dbReference>
<dbReference type="SMART" id="SM00822">
    <property type="entry name" value="PKS_KR"/>
    <property type="match status" value="1"/>
</dbReference>
<sequence length="248" mass="26287">MTNRLENKVALITGGISGIGKAIAKDFLNEGAKVVITGRRTELGEQVANELGNDQNIIYLYQDISDEAEWQEVVEKTISHFGHWDILVNNAGVGGSGKMIVDTTLEEWQQVININLDGTFLGVRAALRTMTSGSIVNISSILGITTPMPGIGAYAASKGGTRLLTKSAAIEAIKMNKKIRVNSVHPSLVDTDIVPENFKNAAHAASEVIPAIGEPIDIAKAVTYLASDESPYTTGSELVIDGGALAGR</sequence>